<keyword evidence="3" id="KW-0328">Glycosyltransferase</keyword>
<name>A0AAD8SQI1_LOLMU</name>
<proteinExistence type="inferred from homology"/>
<evidence type="ECO:0000256" key="4">
    <source>
        <dbReference type="ARBA" id="ARBA00022679"/>
    </source>
</evidence>
<sequence length="210" mass="23222">MPGRGGDLLYPSINTSRPTSSSTAAEPVSFSTSTPNLTTTPSAPASTSSSTPTPTLSVGKGMLQRHQLLNEFEALFESDKERYANFEDILRAAKDRESLYPLLNFLKAHNHKGTTMMLNNRIQSLRGLQSALRKADEYLMSIPEDTPSSEFNHRMVNVVDSVKEVANTIEIVDAVRQNKKLCHHIRGRMDCPYATLSKLDDAGARKDPID</sequence>
<keyword evidence="4" id="KW-0808">Transferase</keyword>
<dbReference type="EC" id="2.4.1.13" evidence="2"/>
<dbReference type="GO" id="GO:0016157">
    <property type="term" value="F:sucrose synthase activity"/>
    <property type="evidence" value="ECO:0007669"/>
    <property type="project" value="UniProtKB-EC"/>
</dbReference>
<protein>
    <recommendedName>
        <fullName evidence="2">sucrose synthase</fullName>
        <ecNumber evidence="2">2.4.1.13</ecNumber>
    </recommendedName>
</protein>
<dbReference type="AlphaFoldDB" id="A0AAD8SQI1"/>
<feature type="domain" description="Sucrose synthase EPBD" evidence="7">
    <location>
        <begin position="94"/>
        <end position="156"/>
    </location>
</feature>
<gene>
    <name evidence="8" type="ORF">QYE76_050139</name>
</gene>
<evidence type="ECO:0000313" key="9">
    <source>
        <dbReference type="Proteomes" id="UP001231189"/>
    </source>
</evidence>
<dbReference type="PANTHER" id="PTHR45839:SF7">
    <property type="entry name" value="SUCROSE SYNTHASE 1"/>
    <property type="match status" value="1"/>
</dbReference>
<comment type="caution">
    <text evidence="8">The sequence shown here is derived from an EMBL/GenBank/DDBJ whole genome shotgun (WGS) entry which is preliminary data.</text>
</comment>
<feature type="region of interest" description="Disordered" evidence="6">
    <location>
        <begin position="1"/>
        <end position="58"/>
    </location>
</feature>
<dbReference type="InterPro" id="IPR056736">
    <property type="entry name" value="SUS_EPBD"/>
</dbReference>
<evidence type="ECO:0000259" key="7">
    <source>
        <dbReference type="Pfam" id="PF24862"/>
    </source>
</evidence>
<accession>A0AAD8SQI1</accession>
<evidence type="ECO:0000313" key="8">
    <source>
        <dbReference type="EMBL" id="KAK1661980.1"/>
    </source>
</evidence>
<comment type="similarity">
    <text evidence="1">Belongs to the glycosyltransferase 1 family. Plant sucrose synthase subfamily.</text>
</comment>
<dbReference type="Proteomes" id="UP001231189">
    <property type="component" value="Unassembled WGS sequence"/>
</dbReference>
<dbReference type="InterPro" id="IPR012820">
    <property type="entry name" value="Sucrose_synthase_pln/cyn"/>
</dbReference>
<feature type="compositionally biased region" description="Polar residues" evidence="6">
    <location>
        <begin position="12"/>
        <end position="24"/>
    </location>
</feature>
<reference evidence="8" key="1">
    <citation type="submission" date="2023-07" db="EMBL/GenBank/DDBJ databases">
        <title>A chromosome-level genome assembly of Lolium multiflorum.</title>
        <authorList>
            <person name="Chen Y."/>
            <person name="Copetti D."/>
            <person name="Kolliker R."/>
            <person name="Studer B."/>
        </authorList>
    </citation>
    <scope>NUCLEOTIDE SEQUENCE</scope>
    <source>
        <strain evidence="8">02402/16</strain>
        <tissue evidence="8">Leaf</tissue>
    </source>
</reference>
<evidence type="ECO:0000256" key="5">
    <source>
        <dbReference type="ARBA" id="ARBA00049030"/>
    </source>
</evidence>
<dbReference type="GO" id="GO:0005985">
    <property type="term" value="P:sucrose metabolic process"/>
    <property type="evidence" value="ECO:0007669"/>
    <property type="project" value="InterPro"/>
</dbReference>
<feature type="compositionally biased region" description="Low complexity" evidence="6">
    <location>
        <begin position="29"/>
        <end position="57"/>
    </location>
</feature>
<evidence type="ECO:0000256" key="3">
    <source>
        <dbReference type="ARBA" id="ARBA00022676"/>
    </source>
</evidence>
<evidence type="ECO:0000256" key="6">
    <source>
        <dbReference type="SAM" id="MobiDB-lite"/>
    </source>
</evidence>
<keyword evidence="9" id="KW-1185">Reference proteome</keyword>
<dbReference type="PANTHER" id="PTHR45839">
    <property type="match status" value="1"/>
</dbReference>
<evidence type="ECO:0000256" key="2">
    <source>
        <dbReference type="ARBA" id="ARBA00012540"/>
    </source>
</evidence>
<evidence type="ECO:0000256" key="1">
    <source>
        <dbReference type="ARBA" id="ARBA00005894"/>
    </source>
</evidence>
<organism evidence="8 9">
    <name type="scientific">Lolium multiflorum</name>
    <name type="common">Italian ryegrass</name>
    <name type="synonym">Lolium perenne subsp. multiflorum</name>
    <dbReference type="NCBI Taxonomy" id="4521"/>
    <lineage>
        <taxon>Eukaryota</taxon>
        <taxon>Viridiplantae</taxon>
        <taxon>Streptophyta</taxon>
        <taxon>Embryophyta</taxon>
        <taxon>Tracheophyta</taxon>
        <taxon>Spermatophyta</taxon>
        <taxon>Magnoliopsida</taxon>
        <taxon>Liliopsida</taxon>
        <taxon>Poales</taxon>
        <taxon>Poaceae</taxon>
        <taxon>BOP clade</taxon>
        <taxon>Pooideae</taxon>
        <taxon>Poodae</taxon>
        <taxon>Poeae</taxon>
        <taxon>Poeae Chloroplast Group 2 (Poeae type)</taxon>
        <taxon>Loliodinae</taxon>
        <taxon>Loliinae</taxon>
        <taxon>Lolium</taxon>
    </lineage>
</organism>
<dbReference type="Pfam" id="PF24862">
    <property type="entry name" value="SUS_EPBD"/>
    <property type="match status" value="1"/>
</dbReference>
<dbReference type="Gene3D" id="1.20.120.1230">
    <property type="match status" value="1"/>
</dbReference>
<comment type="catalytic activity">
    <reaction evidence="5">
        <text>an NDP-alpha-D-glucose + D-fructose = a ribonucleoside 5'-diphosphate + sucrose + H(+)</text>
        <dbReference type="Rhea" id="RHEA:16241"/>
        <dbReference type="ChEBI" id="CHEBI:15378"/>
        <dbReference type="ChEBI" id="CHEBI:17992"/>
        <dbReference type="ChEBI" id="CHEBI:37721"/>
        <dbReference type="ChEBI" id="CHEBI:57930"/>
        <dbReference type="ChEBI" id="CHEBI:76533"/>
        <dbReference type="EC" id="2.4.1.13"/>
    </reaction>
</comment>
<dbReference type="EMBL" id="JAUUTY010000003">
    <property type="protein sequence ID" value="KAK1661980.1"/>
    <property type="molecule type" value="Genomic_DNA"/>
</dbReference>